<dbReference type="PANTHER" id="PTHR30136:SF7">
    <property type="entry name" value="HTH-TYPE TRANSCRIPTIONAL REGULATOR KDGR-RELATED"/>
    <property type="match status" value="1"/>
</dbReference>
<feature type="domain" description="HTH iclR-type" evidence="5">
    <location>
        <begin position="26"/>
        <end position="88"/>
    </location>
</feature>
<protein>
    <submittedName>
        <fullName evidence="7">Regulatory protein</fullName>
    </submittedName>
</protein>
<dbReference type="AlphaFoldDB" id="I3PCJ1"/>
<dbReference type="InterPro" id="IPR050707">
    <property type="entry name" value="HTH_MetabolicPath_Reg"/>
</dbReference>
<proteinExistence type="predicted"/>
<evidence type="ECO:0000259" key="6">
    <source>
        <dbReference type="PROSITE" id="PS51078"/>
    </source>
</evidence>
<keyword evidence="1" id="KW-0805">Transcription regulation</keyword>
<dbReference type="InterPro" id="IPR005471">
    <property type="entry name" value="Tscrpt_reg_IclR_N"/>
</dbReference>
<feature type="region of interest" description="Disordered" evidence="4">
    <location>
        <begin position="1"/>
        <end position="22"/>
    </location>
</feature>
<dbReference type="EMBL" id="JN646852">
    <property type="protein sequence ID" value="AER23898.1"/>
    <property type="molecule type" value="Genomic_DNA"/>
</dbReference>
<reference evidence="7" key="1">
    <citation type="submission" date="2011-09" db="EMBL/GenBank/DDBJ databases">
        <title>A novel amdA gene encoded by the newly isolated Variovorax sp. HH01 strain defines a novel class of cofactor-less aryl malonic acid decarboxylase.</title>
        <authorList>
            <person name="Horn S."/>
            <person name="Maimanakos J."/>
            <person name="Streit W.R."/>
        </authorList>
    </citation>
    <scope>NUCLEOTIDE SEQUENCE</scope>
    <source>
        <strain evidence="7">HH01</strain>
    </source>
</reference>
<gene>
    <name evidence="7" type="ORF">var015</name>
</gene>
<dbReference type="InterPro" id="IPR029016">
    <property type="entry name" value="GAF-like_dom_sf"/>
</dbReference>
<evidence type="ECO:0000256" key="3">
    <source>
        <dbReference type="ARBA" id="ARBA00023163"/>
    </source>
</evidence>
<evidence type="ECO:0000259" key="5">
    <source>
        <dbReference type="PROSITE" id="PS51077"/>
    </source>
</evidence>
<dbReference type="InterPro" id="IPR036390">
    <property type="entry name" value="WH_DNA-bd_sf"/>
</dbReference>
<feature type="compositionally biased region" description="Polar residues" evidence="4">
    <location>
        <begin position="1"/>
        <end position="11"/>
    </location>
</feature>
<dbReference type="SUPFAM" id="SSF55781">
    <property type="entry name" value="GAF domain-like"/>
    <property type="match status" value="1"/>
</dbReference>
<evidence type="ECO:0000256" key="1">
    <source>
        <dbReference type="ARBA" id="ARBA00023015"/>
    </source>
</evidence>
<accession>I3PCJ1</accession>
<dbReference type="SMART" id="SM00346">
    <property type="entry name" value="HTH_ICLR"/>
    <property type="match status" value="1"/>
</dbReference>
<evidence type="ECO:0000256" key="4">
    <source>
        <dbReference type="SAM" id="MobiDB-lite"/>
    </source>
</evidence>
<dbReference type="GO" id="GO:0045892">
    <property type="term" value="P:negative regulation of DNA-templated transcription"/>
    <property type="evidence" value="ECO:0007669"/>
    <property type="project" value="TreeGrafter"/>
</dbReference>
<dbReference type="Pfam" id="PF01614">
    <property type="entry name" value="IclR_C"/>
    <property type="match status" value="1"/>
</dbReference>
<organism evidence="7">
    <name type="scientific">Variovorax sp. HH01</name>
    <dbReference type="NCBI Taxonomy" id="1084736"/>
    <lineage>
        <taxon>Bacteria</taxon>
        <taxon>Pseudomonadati</taxon>
        <taxon>Pseudomonadota</taxon>
        <taxon>Betaproteobacteria</taxon>
        <taxon>Burkholderiales</taxon>
        <taxon>Comamonadaceae</taxon>
        <taxon>Variovorax</taxon>
    </lineage>
</organism>
<name>I3PCJ1_9BURK</name>
<dbReference type="GO" id="GO:0003700">
    <property type="term" value="F:DNA-binding transcription factor activity"/>
    <property type="evidence" value="ECO:0007669"/>
    <property type="project" value="TreeGrafter"/>
</dbReference>
<dbReference type="Pfam" id="PF09339">
    <property type="entry name" value="HTH_IclR"/>
    <property type="match status" value="1"/>
</dbReference>
<dbReference type="GO" id="GO:0003677">
    <property type="term" value="F:DNA binding"/>
    <property type="evidence" value="ECO:0007669"/>
    <property type="project" value="UniProtKB-KW"/>
</dbReference>
<keyword evidence="3" id="KW-0804">Transcription</keyword>
<dbReference type="PANTHER" id="PTHR30136">
    <property type="entry name" value="HELIX-TURN-HELIX TRANSCRIPTIONAL REGULATOR, ICLR FAMILY"/>
    <property type="match status" value="1"/>
</dbReference>
<dbReference type="PROSITE" id="PS51078">
    <property type="entry name" value="ICLR_ED"/>
    <property type="match status" value="1"/>
</dbReference>
<dbReference type="Gene3D" id="3.30.450.40">
    <property type="match status" value="1"/>
</dbReference>
<feature type="domain" description="IclR-ED" evidence="6">
    <location>
        <begin position="89"/>
        <end position="272"/>
    </location>
</feature>
<dbReference type="Gene3D" id="1.10.10.10">
    <property type="entry name" value="Winged helix-like DNA-binding domain superfamily/Winged helix DNA-binding domain"/>
    <property type="match status" value="1"/>
</dbReference>
<dbReference type="InterPro" id="IPR014757">
    <property type="entry name" value="Tscrpt_reg_IclR_C"/>
</dbReference>
<evidence type="ECO:0000256" key="2">
    <source>
        <dbReference type="ARBA" id="ARBA00023125"/>
    </source>
</evidence>
<evidence type="ECO:0000313" key="7">
    <source>
        <dbReference type="EMBL" id="AER23898.1"/>
    </source>
</evidence>
<sequence length="272" mass="30519">MVNKNTQTDISSKPADDPEQQDRYRAPALDKGLDILELLADQPEGLTRGEIVKALDRGPSEIYRMLERLVARQYVLRSLAGDRYSLSLKMFDLAHRYPPNHRLVTQALPVMDRYVKEAEQSCHLGVYDRGNVQIVAQVNSPAASSMTVRPGTRVNLLDTGSGQVLLACESEERRRQMLAEHVALDGEVQIPPDELEHMLEAVRATGYRQRESMQYFGVIDISCPILGPRGHALAVLTTPYIRRIDRHAIPSLDRARELMLQAARDLSLLANA</sequence>
<dbReference type="PROSITE" id="PS51077">
    <property type="entry name" value="HTH_ICLR"/>
    <property type="match status" value="1"/>
</dbReference>
<dbReference type="InterPro" id="IPR036388">
    <property type="entry name" value="WH-like_DNA-bd_sf"/>
</dbReference>
<dbReference type="SUPFAM" id="SSF46785">
    <property type="entry name" value="Winged helix' DNA-binding domain"/>
    <property type="match status" value="1"/>
</dbReference>
<keyword evidence="2" id="KW-0238">DNA-binding</keyword>